<dbReference type="NCBIfam" id="TIGR03943">
    <property type="entry name" value="TIGR03943 family putative permease subunit"/>
    <property type="match status" value="1"/>
</dbReference>
<keyword evidence="1" id="KW-0472">Membrane</keyword>
<keyword evidence="1" id="KW-1133">Transmembrane helix</keyword>
<evidence type="ECO:0000259" key="3">
    <source>
        <dbReference type="Pfam" id="PF21537"/>
    </source>
</evidence>
<keyword evidence="1" id="KW-0812">Transmembrane</keyword>
<dbReference type="EMBL" id="BOON01000039">
    <property type="protein sequence ID" value="GII24594.1"/>
    <property type="molecule type" value="Genomic_DNA"/>
</dbReference>
<dbReference type="InterPro" id="IPR048447">
    <property type="entry name" value="DUF1980_C"/>
</dbReference>
<name>A0A8J3TE16_9ACTN</name>
<dbReference type="RefSeq" id="WP_168116990.1">
    <property type="nucleotide sequence ID" value="NZ_BOON01000039.1"/>
</dbReference>
<dbReference type="Proteomes" id="UP000599074">
    <property type="component" value="Unassembled WGS sequence"/>
</dbReference>
<dbReference type="InterPro" id="IPR048493">
    <property type="entry name" value="DUF1980_N"/>
</dbReference>
<feature type="domain" description="DUF1980" evidence="3">
    <location>
        <begin position="149"/>
        <end position="239"/>
    </location>
</feature>
<evidence type="ECO:0000259" key="2">
    <source>
        <dbReference type="Pfam" id="PF09323"/>
    </source>
</evidence>
<keyword evidence="5" id="KW-1185">Reference proteome</keyword>
<dbReference type="PANTHER" id="PTHR40047">
    <property type="entry name" value="UPF0703 PROTEIN YCGQ"/>
    <property type="match status" value="1"/>
</dbReference>
<proteinExistence type="predicted"/>
<evidence type="ECO:0000256" key="1">
    <source>
        <dbReference type="SAM" id="Phobius"/>
    </source>
</evidence>
<evidence type="ECO:0000313" key="4">
    <source>
        <dbReference type="EMBL" id="GII24594.1"/>
    </source>
</evidence>
<feature type="transmembrane region" description="Helical" evidence="1">
    <location>
        <begin position="81"/>
        <end position="101"/>
    </location>
</feature>
<dbReference type="Pfam" id="PF21537">
    <property type="entry name" value="DUF1980_C"/>
    <property type="match status" value="1"/>
</dbReference>
<feature type="transmembrane region" description="Helical" evidence="1">
    <location>
        <begin position="33"/>
        <end position="55"/>
    </location>
</feature>
<dbReference type="AlphaFoldDB" id="A0A8J3TE16"/>
<feature type="domain" description="DUF1980" evidence="2">
    <location>
        <begin position="7"/>
        <end position="110"/>
    </location>
</feature>
<dbReference type="Pfam" id="PF09323">
    <property type="entry name" value="DUF1980"/>
    <property type="match status" value="1"/>
</dbReference>
<dbReference type="InterPro" id="IPR052955">
    <property type="entry name" value="UPF0703_membrane_permease"/>
</dbReference>
<gene>
    <name evidence="4" type="primary">ycgQ</name>
    <name evidence="4" type="ORF">Pme01_41910</name>
</gene>
<reference evidence="4" key="1">
    <citation type="submission" date="2021-01" db="EMBL/GenBank/DDBJ databases">
        <title>Whole genome shotgun sequence of Planosporangium mesophilum NBRC 109066.</title>
        <authorList>
            <person name="Komaki H."/>
            <person name="Tamura T."/>
        </authorList>
    </citation>
    <scope>NUCLEOTIDE SEQUENCE</scope>
    <source>
        <strain evidence="4">NBRC 109066</strain>
    </source>
</reference>
<comment type="caution">
    <text evidence="4">The sequence shown here is derived from an EMBL/GenBank/DDBJ whole genome shotgun (WGS) entry which is preliminary data.</text>
</comment>
<sequence>MNRQAQAVVLLLVGGAVLRTSLTDMYLRYVKQGLRPFLIAAGLLLVIAAVMTLWYEFRGSAKAAHDHGDHDGHGHGHRGPWVAWLLILPVFALLLVSPPALGSYAASRSGTALQQVSDFPPLPPGDPAKISVLDYASRAVFDEGRSIGDRKVRLTGFVVTGADGRSYLARMILTCCAADARPVKVALAGQVPTGLKSDSWIEVTGRYVPKSIKDEINGERIPYLDVAEYHEVAAPNEQYES</sequence>
<dbReference type="PANTHER" id="PTHR40047:SF1">
    <property type="entry name" value="UPF0703 PROTEIN YCGQ"/>
    <property type="match status" value="1"/>
</dbReference>
<evidence type="ECO:0000313" key="5">
    <source>
        <dbReference type="Proteomes" id="UP000599074"/>
    </source>
</evidence>
<protein>
    <submittedName>
        <fullName evidence="4">Membrane protein</fullName>
    </submittedName>
</protein>
<organism evidence="4 5">
    <name type="scientific">Planosporangium mesophilum</name>
    <dbReference type="NCBI Taxonomy" id="689768"/>
    <lineage>
        <taxon>Bacteria</taxon>
        <taxon>Bacillati</taxon>
        <taxon>Actinomycetota</taxon>
        <taxon>Actinomycetes</taxon>
        <taxon>Micromonosporales</taxon>
        <taxon>Micromonosporaceae</taxon>
        <taxon>Planosporangium</taxon>
    </lineage>
</organism>
<accession>A0A8J3TE16</accession>
<dbReference type="InterPro" id="IPR015402">
    <property type="entry name" value="DUF1980"/>
</dbReference>